<keyword evidence="1" id="KW-0723">Serine/threonine-protein kinase</keyword>
<dbReference type="PANTHER" id="PTHR35526">
    <property type="entry name" value="ANTI-SIGMA-F FACTOR RSBW-RELATED"/>
    <property type="match status" value="1"/>
</dbReference>
<dbReference type="Gene3D" id="3.30.565.10">
    <property type="entry name" value="Histidine kinase-like ATPase, C-terminal domain"/>
    <property type="match status" value="1"/>
</dbReference>
<dbReference type="RefSeq" id="WP_184197362.1">
    <property type="nucleotide sequence ID" value="NZ_JACHGW010000002.1"/>
</dbReference>
<dbReference type="Proteomes" id="UP000520814">
    <property type="component" value="Unassembled WGS sequence"/>
</dbReference>
<evidence type="ECO:0000256" key="1">
    <source>
        <dbReference type="ARBA" id="ARBA00022527"/>
    </source>
</evidence>
<proteinExistence type="predicted"/>
<dbReference type="AlphaFoldDB" id="A0A7W9SRX2"/>
<accession>A0A7W9SRX2</accession>
<dbReference type="GO" id="GO:0004674">
    <property type="term" value="F:protein serine/threonine kinase activity"/>
    <property type="evidence" value="ECO:0007669"/>
    <property type="project" value="UniProtKB-KW"/>
</dbReference>
<evidence type="ECO:0000313" key="4">
    <source>
        <dbReference type="EMBL" id="MBB6051128.1"/>
    </source>
</evidence>
<comment type="caution">
    <text evidence="4">The sequence shown here is derived from an EMBL/GenBank/DDBJ whole genome shotgun (WGS) entry which is preliminary data.</text>
</comment>
<protein>
    <submittedName>
        <fullName evidence="4">Serine/threonine-protein kinase RsbW</fullName>
        <ecNumber evidence="4">2.7.11.1</ecNumber>
    </submittedName>
</protein>
<evidence type="ECO:0000313" key="5">
    <source>
        <dbReference type="Proteomes" id="UP000520814"/>
    </source>
</evidence>
<dbReference type="Pfam" id="PF13581">
    <property type="entry name" value="HATPase_c_2"/>
    <property type="match status" value="1"/>
</dbReference>
<dbReference type="InterPro" id="IPR003594">
    <property type="entry name" value="HATPase_dom"/>
</dbReference>
<gene>
    <name evidence="4" type="ORF">HNQ39_002919</name>
</gene>
<feature type="region of interest" description="Disordered" evidence="2">
    <location>
        <begin position="79"/>
        <end position="98"/>
    </location>
</feature>
<dbReference type="InterPro" id="IPR050267">
    <property type="entry name" value="Anti-sigma-factor_SerPK"/>
</dbReference>
<keyword evidence="5" id="KW-1185">Reference proteome</keyword>
<dbReference type="EMBL" id="JACHGW010000002">
    <property type="protein sequence ID" value="MBB6051128.1"/>
    <property type="molecule type" value="Genomic_DNA"/>
</dbReference>
<sequence length="131" mass="14302">MTELLRLRLPTDNAFVSVAREAVVSVARKERIKEPDREALRLAVGEACNNAVEHSGARGMITLRCLRDHAFLYVEVSNSGEAPLPDSPAAMPDANAEGGRGRALMEALTDGVEYFVSEGETLVRLKKRLPL</sequence>
<name>A0A7W9SRX2_ARMRO</name>
<organism evidence="4 5">
    <name type="scientific">Armatimonas rosea</name>
    <dbReference type="NCBI Taxonomy" id="685828"/>
    <lineage>
        <taxon>Bacteria</taxon>
        <taxon>Bacillati</taxon>
        <taxon>Armatimonadota</taxon>
        <taxon>Armatimonadia</taxon>
        <taxon>Armatimonadales</taxon>
        <taxon>Armatimonadaceae</taxon>
        <taxon>Armatimonas</taxon>
    </lineage>
</organism>
<reference evidence="4 5" key="1">
    <citation type="submission" date="2020-08" db="EMBL/GenBank/DDBJ databases">
        <title>Genomic Encyclopedia of Type Strains, Phase IV (KMG-IV): sequencing the most valuable type-strain genomes for metagenomic binning, comparative biology and taxonomic classification.</title>
        <authorList>
            <person name="Goeker M."/>
        </authorList>
    </citation>
    <scope>NUCLEOTIDE SEQUENCE [LARGE SCALE GENOMIC DNA]</scope>
    <source>
        <strain evidence="4 5">DSM 23562</strain>
    </source>
</reference>
<dbReference type="EC" id="2.7.11.1" evidence="4"/>
<evidence type="ECO:0000256" key="2">
    <source>
        <dbReference type="SAM" id="MobiDB-lite"/>
    </source>
</evidence>
<keyword evidence="4" id="KW-0418">Kinase</keyword>
<feature type="domain" description="Histidine kinase/HSP90-like ATPase" evidence="3">
    <location>
        <begin position="10"/>
        <end position="127"/>
    </location>
</feature>
<dbReference type="PANTHER" id="PTHR35526:SF3">
    <property type="entry name" value="ANTI-SIGMA-F FACTOR RSBW"/>
    <property type="match status" value="1"/>
</dbReference>
<evidence type="ECO:0000259" key="3">
    <source>
        <dbReference type="Pfam" id="PF13581"/>
    </source>
</evidence>
<dbReference type="SUPFAM" id="SSF55874">
    <property type="entry name" value="ATPase domain of HSP90 chaperone/DNA topoisomerase II/histidine kinase"/>
    <property type="match status" value="1"/>
</dbReference>
<keyword evidence="4" id="KW-0808">Transferase</keyword>
<dbReference type="CDD" id="cd16936">
    <property type="entry name" value="HATPase_RsbW-like"/>
    <property type="match status" value="1"/>
</dbReference>
<dbReference type="InterPro" id="IPR036890">
    <property type="entry name" value="HATPase_C_sf"/>
</dbReference>